<dbReference type="Gene3D" id="1.50.10.100">
    <property type="entry name" value="Chondroitin AC/alginate lyase"/>
    <property type="match status" value="1"/>
</dbReference>
<gene>
    <name evidence="11" type="ORF">ACEZDJ_30270</name>
</gene>
<dbReference type="EMBL" id="JBHEZZ010000022">
    <property type="protein sequence ID" value="MFC1405582.1"/>
    <property type="molecule type" value="Genomic_DNA"/>
</dbReference>
<dbReference type="InterPro" id="IPR008929">
    <property type="entry name" value="Chondroitin_lyas"/>
</dbReference>
<accession>A0ABV6UVW1</accession>
<name>A0ABV6UVW1_9ACTN</name>
<feature type="domain" description="Polysaccharide lyase 8 N-terminal alpha-helical" evidence="9">
    <location>
        <begin position="45"/>
        <end position="370"/>
    </location>
</feature>
<dbReference type="SUPFAM" id="SSF48230">
    <property type="entry name" value="Chondroitin AC/alginate lyase"/>
    <property type="match status" value="1"/>
</dbReference>
<dbReference type="Gene3D" id="2.70.98.10">
    <property type="match status" value="1"/>
</dbReference>
<evidence type="ECO:0000256" key="5">
    <source>
        <dbReference type="ARBA" id="ARBA00023239"/>
    </source>
</evidence>
<proteinExistence type="inferred from homology"/>
<dbReference type="SUPFAM" id="SSF49863">
    <property type="entry name" value="Hyaluronate lyase-like, C-terminal domain"/>
    <property type="match status" value="1"/>
</dbReference>
<dbReference type="CDD" id="cd01083">
    <property type="entry name" value="GAG_Lyase"/>
    <property type="match status" value="1"/>
</dbReference>
<dbReference type="PANTHER" id="PTHR38481:SF1">
    <property type="entry name" value="HYALURONATE LYASE"/>
    <property type="match status" value="1"/>
</dbReference>
<evidence type="ECO:0000256" key="6">
    <source>
        <dbReference type="SAM" id="SignalP"/>
    </source>
</evidence>
<keyword evidence="4 6" id="KW-0732">Signal</keyword>
<dbReference type="SUPFAM" id="SSF74650">
    <property type="entry name" value="Galactose mutarotase-like"/>
    <property type="match status" value="1"/>
</dbReference>
<dbReference type="PROSITE" id="PS51318">
    <property type="entry name" value="TAT"/>
    <property type="match status" value="1"/>
</dbReference>
<feature type="domain" description="Polysaccharide lyase family 8 central" evidence="7">
    <location>
        <begin position="416"/>
        <end position="670"/>
    </location>
</feature>
<reference evidence="11 12" key="1">
    <citation type="submission" date="2024-09" db="EMBL/GenBank/DDBJ databases">
        <authorList>
            <person name="Lee S.D."/>
        </authorList>
    </citation>
    <scope>NUCLEOTIDE SEQUENCE [LARGE SCALE GENOMIC DNA]</scope>
    <source>
        <strain evidence="11 12">N1-5</strain>
    </source>
</reference>
<comment type="caution">
    <text evidence="11">The sequence shown here is derived from an EMBL/GenBank/DDBJ whole genome shotgun (WGS) entry which is preliminary data.</text>
</comment>
<comment type="subcellular location">
    <subcellularLocation>
        <location evidence="1">Secreted</location>
    </subcellularLocation>
</comment>
<dbReference type="InterPro" id="IPR014718">
    <property type="entry name" value="GH-type_carb-bd"/>
</dbReference>
<feature type="signal peptide" evidence="6">
    <location>
        <begin position="1"/>
        <end position="21"/>
    </location>
</feature>
<dbReference type="InterPro" id="IPR003159">
    <property type="entry name" value="Lyase_8_central_dom"/>
</dbReference>
<dbReference type="Gene3D" id="2.60.220.10">
    <property type="entry name" value="Polysaccharide lyase family 8-like, C-terminal"/>
    <property type="match status" value="1"/>
</dbReference>
<dbReference type="InterPro" id="IPR004103">
    <property type="entry name" value="Lyase_8_C"/>
</dbReference>
<evidence type="ECO:0000259" key="10">
    <source>
        <dbReference type="Pfam" id="PF24517"/>
    </source>
</evidence>
<evidence type="ECO:0000256" key="3">
    <source>
        <dbReference type="ARBA" id="ARBA00022525"/>
    </source>
</evidence>
<evidence type="ECO:0000256" key="2">
    <source>
        <dbReference type="ARBA" id="ARBA00006699"/>
    </source>
</evidence>
<keyword evidence="3" id="KW-0964">Secreted</keyword>
<dbReference type="GO" id="GO:0016829">
    <property type="term" value="F:lyase activity"/>
    <property type="evidence" value="ECO:0007669"/>
    <property type="project" value="UniProtKB-KW"/>
</dbReference>
<comment type="similarity">
    <text evidence="2">Belongs to the polysaccharide lyase 8 family.</text>
</comment>
<keyword evidence="5 11" id="KW-0456">Lyase</keyword>
<keyword evidence="12" id="KW-1185">Reference proteome</keyword>
<evidence type="ECO:0000256" key="1">
    <source>
        <dbReference type="ARBA" id="ARBA00004613"/>
    </source>
</evidence>
<protein>
    <submittedName>
        <fullName evidence="11">Polysaccharide lyase family 8 super-sandwich domain-containing protein</fullName>
    </submittedName>
</protein>
<dbReference type="RefSeq" id="WP_063757647.1">
    <property type="nucleotide sequence ID" value="NZ_JBHEZZ010000022.1"/>
</dbReference>
<dbReference type="Pfam" id="PF02278">
    <property type="entry name" value="Lyase_8"/>
    <property type="match status" value="1"/>
</dbReference>
<dbReference type="Pfam" id="PF02884">
    <property type="entry name" value="Lyase_8_C"/>
    <property type="match status" value="1"/>
</dbReference>
<evidence type="ECO:0000313" key="12">
    <source>
        <dbReference type="Proteomes" id="UP001592528"/>
    </source>
</evidence>
<feature type="chain" id="PRO_5047263303" evidence="6">
    <location>
        <begin position="22"/>
        <end position="978"/>
    </location>
</feature>
<feature type="domain" description="Polysaccharide lyase family 8 C-terminal" evidence="8">
    <location>
        <begin position="685"/>
        <end position="749"/>
    </location>
</feature>
<dbReference type="InterPro" id="IPR011013">
    <property type="entry name" value="Gal_mutarotase_sf_dom"/>
</dbReference>
<evidence type="ECO:0000259" key="9">
    <source>
        <dbReference type="Pfam" id="PF08124"/>
    </source>
</evidence>
<evidence type="ECO:0000313" key="11">
    <source>
        <dbReference type="EMBL" id="MFC1405582.1"/>
    </source>
</evidence>
<dbReference type="InterPro" id="IPR055372">
    <property type="entry name" value="CBM96"/>
</dbReference>
<dbReference type="Pfam" id="PF08124">
    <property type="entry name" value="Lyase_8_N"/>
    <property type="match status" value="1"/>
</dbReference>
<sequence>MSTHFTRRRILQLGAATTALASTAQWVSAPHAWADDAYDTLRGRWLELLTGTGFDATAAPFASALSTIGTQASTYQGAMTTSGSSLWSDLPLGSVSANITSSYNRLKTMALAYVQPGTGLTGDATLASAVTSGLDFLCANAYTASATTYNNWWDWQIGSPEALLDTCVLMYSQLSSTEIANYCAAVDHYVPDSAVSSYSGTSTGANRVDLCRVIALRGVLGKSSAKLATATAALSPVFPYVLTGDGLYADGSFVQHTYVPYTGSYGEVMLGGLSRMLWLLSGSTWAVTDAGQQNVFDSVANAYAPFLFNGLVMDGVVGRAISRGLAVTDPLQIQQDDHRRGHTLIADILRLADSGVASSTQSAQWLATVKGWMQRDYYSPYLSDATQGVPELARAQTLLNDSTVTASAEPSGHRVFAMDRAVHRRSGWAAAVSMCSARTTFYENGNGENVRGWHTNNGMLYWWGAGYGNGQYSDAFWPTVNPYRLPGTTVSTLALADGAGGVWGAAHPAAVWAGGATDGSYAAIGQDVRGLSSTLTGKKSWFFLDDSVMCLGAGISCTDGVAVETVIDNRNLGATGTHALTVNGTSQSTTVGWSSQFTAASSIAIAGFGGYVFPGGATVNALREARTGAWSDINSNDMTTEVTRRYLTLWFDHGTDPTAGSYSYLLMPGATAAATAARAAAPTVSVLANSATAQAVTDTASGVTAANFFAAGTAGPITVNAPCSVLMVEQSGTLTVTVADPSRLASTVQVTVARSGYTSATAGSGISVLSSSGGAITLLAEVGGSHGASRTATLSTSGTALTASALTLLAPTADTYVRDGSAYNTVNYGTATTLTVKNTNSTASGYSRRALFAFDASAVTGTVSRAVLWTHGNVADSGGTQTTLQAFATASDTWTESAVTWNTAPALGTALGTGQISTAADWIGLDVTTAVAAAVTATGGDGTASLAVWEPLGAVGLAVLLNSRENAAYPPVLQIISS</sequence>
<feature type="domain" description="Carbohydrate-binding module family 96" evidence="10">
    <location>
        <begin position="809"/>
        <end position="975"/>
    </location>
</feature>
<dbReference type="InterPro" id="IPR011071">
    <property type="entry name" value="Lyase_8-like_C"/>
</dbReference>
<dbReference type="InterPro" id="IPR038970">
    <property type="entry name" value="Lyase_8"/>
</dbReference>
<evidence type="ECO:0000256" key="4">
    <source>
        <dbReference type="ARBA" id="ARBA00022729"/>
    </source>
</evidence>
<dbReference type="NCBIfam" id="NF033679">
    <property type="entry name" value="DNRLRE_dom"/>
    <property type="match status" value="1"/>
</dbReference>
<dbReference type="PANTHER" id="PTHR38481">
    <property type="entry name" value="HYALURONATE LYASE"/>
    <property type="match status" value="1"/>
</dbReference>
<dbReference type="Pfam" id="PF24517">
    <property type="entry name" value="CBM96"/>
    <property type="match status" value="1"/>
</dbReference>
<dbReference type="InterPro" id="IPR012970">
    <property type="entry name" value="Lyase_8_alpha_N"/>
</dbReference>
<organism evidence="11 12">
    <name type="scientific">Streptacidiphilus cavernicola</name>
    <dbReference type="NCBI Taxonomy" id="3342716"/>
    <lineage>
        <taxon>Bacteria</taxon>
        <taxon>Bacillati</taxon>
        <taxon>Actinomycetota</taxon>
        <taxon>Actinomycetes</taxon>
        <taxon>Kitasatosporales</taxon>
        <taxon>Streptomycetaceae</taxon>
        <taxon>Streptacidiphilus</taxon>
    </lineage>
</organism>
<evidence type="ECO:0000259" key="7">
    <source>
        <dbReference type="Pfam" id="PF02278"/>
    </source>
</evidence>
<evidence type="ECO:0000259" key="8">
    <source>
        <dbReference type="Pfam" id="PF02884"/>
    </source>
</evidence>
<dbReference type="InterPro" id="IPR006311">
    <property type="entry name" value="TAT_signal"/>
</dbReference>
<dbReference type="Proteomes" id="UP001592528">
    <property type="component" value="Unassembled WGS sequence"/>
</dbReference>